<dbReference type="SUPFAM" id="SSF56524">
    <property type="entry name" value="Oxidoreductase molybdopterin-binding domain"/>
    <property type="match status" value="1"/>
</dbReference>
<feature type="region of interest" description="Disordered" evidence="7">
    <location>
        <begin position="429"/>
        <end position="535"/>
    </location>
</feature>
<dbReference type="Proteomes" id="UP001300763">
    <property type="component" value="Unassembled WGS sequence"/>
</dbReference>
<feature type="transmembrane region" description="Helical" evidence="8">
    <location>
        <begin position="85"/>
        <end position="104"/>
    </location>
</feature>
<dbReference type="Pfam" id="PF00174">
    <property type="entry name" value="Oxidored_molyb"/>
    <property type="match status" value="1"/>
</dbReference>
<dbReference type="NCBIfam" id="TIGR00711">
    <property type="entry name" value="efflux_EmrB"/>
    <property type="match status" value="1"/>
</dbReference>
<dbReference type="Gene3D" id="1.20.1250.20">
    <property type="entry name" value="MFS general substrate transporter like domains"/>
    <property type="match status" value="1"/>
</dbReference>
<feature type="transmembrane region" description="Helical" evidence="8">
    <location>
        <begin position="53"/>
        <end position="73"/>
    </location>
</feature>
<dbReference type="Pfam" id="PF07690">
    <property type="entry name" value="MFS_1"/>
    <property type="match status" value="1"/>
</dbReference>
<keyword evidence="11" id="KW-1185">Reference proteome</keyword>
<dbReference type="InterPro" id="IPR000572">
    <property type="entry name" value="OxRdtase_Mopterin-bd_dom"/>
</dbReference>
<dbReference type="PANTHER" id="PTHR42718:SF42">
    <property type="entry name" value="EXPORT PROTEIN"/>
    <property type="match status" value="1"/>
</dbReference>
<sequence length="711" mass="73685">MTAPAPPTVPLASRAGRWLIVATALGSGVAFLDGSVVNVALPAIGEELGGGFSVLQWVLDGYLLTLSALLLLGGALGDRYGRRRVFLLGLVVFTVSSLACGLAPTGPALILARLAQGVGGALLIPGSLALIDSVVREDDRGRAVGTWAGLSGVAAAVGPFLGGWLVDAASWRWVFLINVPLAAVAFWVTAHHVPETRDASATGRLDVAGAAAATVGLGGIVYGLIEAPVHGWDAITVGATVCGALALAAFPVIELRAAAPLIPLSLFRSAQFTGANLVTFAVYTALGGALFLLVLQLQQGLGYSALAAGLAFLPFTAIMLLLSGRVGALAQRVGPRWPMTLGPVVAGVGLALLVGVVPGAAYATTVLPAVVVFGVGMALTVAPLTSAVLASVQPEHVGAASGANNAISRIASLLAVAVLPLVVGLDGSGTGPLGRGSPGPCSSRPGSASSEARSPPSRSAAALRPSHTCCRGCTNPVSPPPRRVAHHRPTAAAGSASDEGRDHHQERDGMTFVSRGFRSRPGARRHRDDLPPGQYDVGGGFPVLSAGPTPRTALEDWDLSVTGEVTEPARWTWREFQALPREDVTADIHCVTKWSKFDTTWSGVSVETLLDAVETSADYVIAFCDGGYTTNIPLEDVVGGSAWIVDQYDGEPLTAEHGGPARLLIPHLYFWKSAKWVRGLQLSSTDEPGFWETLGYHDYGDPWREQRYAGD</sequence>
<name>A0ABT5SZX3_9PSEU</name>
<evidence type="ECO:0000313" key="10">
    <source>
        <dbReference type="EMBL" id="MDD7968408.1"/>
    </source>
</evidence>
<keyword evidence="6 8" id="KW-0472">Membrane</keyword>
<comment type="caution">
    <text evidence="10">The sequence shown here is derived from an EMBL/GenBank/DDBJ whole genome shotgun (WGS) entry which is preliminary data.</text>
</comment>
<dbReference type="SUPFAM" id="SSF103473">
    <property type="entry name" value="MFS general substrate transporter"/>
    <property type="match status" value="1"/>
</dbReference>
<dbReference type="EMBL" id="JAQZAO010000012">
    <property type="protein sequence ID" value="MDD7968408.1"/>
    <property type="molecule type" value="Genomic_DNA"/>
</dbReference>
<evidence type="ECO:0000256" key="4">
    <source>
        <dbReference type="ARBA" id="ARBA00022692"/>
    </source>
</evidence>
<dbReference type="PANTHER" id="PTHR42718">
    <property type="entry name" value="MAJOR FACILITATOR SUPERFAMILY MULTIDRUG TRANSPORTER MFSC"/>
    <property type="match status" value="1"/>
</dbReference>
<evidence type="ECO:0000259" key="9">
    <source>
        <dbReference type="PROSITE" id="PS50850"/>
    </source>
</evidence>
<dbReference type="InterPro" id="IPR036259">
    <property type="entry name" value="MFS_trans_sf"/>
</dbReference>
<feature type="transmembrane region" description="Helical" evidence="8">
    <location>
        <begin position="171"/>
        <end position="193"/>
    </location>
</feature>
<accession>A0ABT5SZX3</accession>
<dbReference type="CDD" id="cd02109">
    <property type="entry name" value="arch_bact_SO_family_Moco"/>
    <property type="match status" value="1"/>
</dbReference>
<feature type="transmembrane region" description="Helical" evidence="8">
    <location>
        <begin position="110"/>
        <end position="131"/>
    </location>
</feature>
<feature type="transmembrane region" description="Helical" evidence="8">
    <location>
        <begin position="274"/>
        <end position="295"/>
    </location>
</feature>
<reference evidence="10 11" key="1">
    <citation type="submission" date="2023-02" db="EMBL/GenBank/DDBJ databases">
        <title>Genome sequencing required for Actinomycetospora new species description.</title>
        <authorList>
            <person name="Saimee Y."/>
            <person name="Duangmal K."/>
        </authorList>
    </citation>
    <scope>NUCLEOTIDE SEQUENCE [LARGE SCALE GENOMIC DNA]</scope>
    <source>
        <strain evidence="10 11">DW7H6</strain>
    </source>
</reference>
<evidence type="ECO:0000256" key="8">
    <source>
        <dbReference type="SAM" id="Phobius"/>
    </source>
</evidence>
<feature type="transmembrane region" description="Helical" evidence="8">
    <location>
        <begin position="205"/>
        <end position="225"/>
    </location>
</feature>
<feature type="compositionally biased region" description="Basic and acidic residues" evidence="7">
    <location>
        <begin position="498"/>
        <end position="509"/>
    </location>
</feature>
<feature type="transmembrane region" description="Helical" evidence="8">
    <location>
        <begin position="406"/>
        <end position="425"/>
    </location>
</feature>
<dbReference type="InterPro" id="IPR011701">
    <property type="entry name" value="MFS"/>
</dbReference>
<feature type="transmembrane region" description="Helical" evidence="8">
    <location>
        <begin position="343"/>
        <end position="363"/>
    </location>
</feature>
<evidence type="ECO:0000256" key="5">
    <source>
        <dbReference type="ARBA" id="ARBA00022989"/>
    </source>
</evidence>
<dbReference type="Gene3D" id="1.20.1720.10">
    <property type="entry name" value="Multidrug resistance protein D"/>
    <property type="match status" value="1"/>
</dbReference>
<evidence type="ECO:0000313" key="11">
    <source>
        <dbReference type="Proteomes" id="UP001300763"/>
    </source>
</evidence>
<dbReference type="PROSITE" id="PS50850">
    <property type="entry name" value="MFS"/>
    <property type="match status" value="1"/>
</dbReference>
<evidence type="ECO:0000256" key="3">
    <source>
        <dbReference type="ARBA" id="ARBA00022475"/>
    </source>
</evidence>
<protein>
    <submittedName>
        <fullName evidence="10">DHA2 family efflux MFS transporter permease subunit</fullName>
    </submittedName>
</protein>
<dbReference type="InterPro" id="IPR020846">
    <property type="entry name" value="MFS_dom"/>
</dbReference>
<dbReference type="Gene3D" id="3.90.420.10">
    <property type="entry name" value="Oxidoreductase, molybdopterin-binding domain"/>
    <property type="match status" value="1"/>
</dbReference>
<feature type="transmembrane region" description="Helical" evidence="8">
    <location>
        <begin position="301"/>
        <end position="322"/>
    </location>
</feature>
<keyword evidence="3" id="KW-1003">Cell membrane</keyword>
<dbReference type="InterPro" id="IPR036374">
    <property type="entry name" value="OxRdtase_Mopterin-bd_sf"/>
</dbReference>
<keyword evidence="4 8" id="KW-0812">Transmembrane</keyword>
<keyword evidence="5 8" id="KW-1133">Transmembrane helix</keyword>
<evidence type="ECO:0000256" key="6">
    <source>
        <dbReference type="ARBA" id="ARBA00023136"/>
    </source>
</evidence>
<feature type="transmembrane region" description="Helical" evidence="8">
    <location>
        <begin position="231"/>
        <end position="253"/>
    </location>
</feature>
<comment type="subcellular location">
    <subcellularLocation>
        <location evidence="1">Cell membrane</location>
        <topology evidence="1">Multi-pass membrane protein</topology>
    </subcellularLocation>
</comment>
<gene>
    <name evidence="10" type="ORF">PGB27_23955</name>
</gene>
<organism evidence="10 11">
    <name type="scientific">Actinomycetospora lemnae</name>
    <dbReference type="NCBI Taxonomy" id="3019891"/>
    <lineage>
        <taxon>Bacteria</taxon>
        <taxon>Bacillati</taxon>
        <taxon>Actinomycetota</taxon>
        <taxon>Actinomycetes</taxon>
        <taxon>Pseudonocardiales</taxon>
        <taxon>Pseudonocardiaceae</taxon>
        <taxon>Actinomycetospora</taxon>
    </lineage>
</organism>
<dbReference type="InterPro" id="IPR004638">
    <property type="entry name" value="EmrB-like"/>
</dbReference>
<evidence type="ECO:0000256" key="7">
    <source>
        <dbReference type="SAM" id="MobiDB-lite"/>
    </source>
</evidence>
<feature type="domain" description="Major facilitator superfamily (MFS) profile" evidence="9">
    <location>
        <begin position="19"/>
        <end position="468"/>
    </location>
</feature>
<feature type="transmembrane region" description="Helical" evidence="8">
    <location>
        <begin position="143"/>
        <end position="165"/>
    </location>
</feature>
<evidence type="ECO:0000256" key="2">
    <source>
        <dbReference type="ARBA" id="ARBA00022448"/>
    </source>
</evidence>
<proteinExistence type="predicted"/>
<feature type="transmembrane region" description="Helical" evidence="8">
    <location>
        <begin position="18"/>
        <end position="41"/>
    </location>
</feature>
<feature type="transmembrane region" description="Helical" evidence="8">
    <location>
        <begin position="369"/>
        <end position="394"/>
    </location>
</feature>
<evidence type="ECO:0000256" key="1">
    <source>
        <dbReference type="ARBA" id="ARBA00004651"/>
    </source>
</evidence>
<dbReference type="RefSeq" id="WP_274202939.1">
    <property type="nucleotide sequence ID" value="NZ_JAQZAO010000012.1"/>
</dbReference>
<dbReference type="CDD" id="cd17321">
    <property type="entry name" value="MFS_MMR_MDR_like"/>
    <property type="match status" value="1"/>
</dbReference>
<keyword evidence="2" id="KW-0813">Transport</keyword>
<feature type="compositionally biased region" description="Low complexity" evidence="7">
    <location>
        <begin position="438"/>
        <end position="466"/>
    </location>
</feature>